<keyword evidence="1" id="KW-0732">Signal</keyword>
<dbReference type="OMA" id="GFCIHEL"/>
<keyword evidence="5" id="KW-1185">Reference proteome</keyword>
<evidence type="ECO:0000256" key="3">
    <source>
        <dbReference type="SAM" id="Phobius"/>
    </source>
</evidence>
<organism evidence="4 5">
    <name type="scientific">Babesia bigemina</name>
    <dbReference type="NCBI Taxonomy" id="5866"/>
    <lineage>
        <taxon>Eukaryota</taxon>
        <taxon>Sar</taxon>
        <taxon>Alveolata</taxon>
        <taxon>Apicomplexa</taxon>
        <taxon>Aconoidasida</taxon>
        <taxon>Piroplasmida</taxon>
        <taxon>Babesiidae</taxon>
        <taxon>Babesia</taxon>
    </lineage>
</organism>
<dbReference type="InterPro" id="IPR029052">
    <property type="entry name" value="Metallo-depent_PP-like"/>
</dbReference>
<keyword evidence="3" id="KW-0472">Membrane</keyword>
<keyword evidence="3" id="KW-1133">Transmembrane helix</keyword>
<gene>
    <name evidence="4" type="ORF">BBBOND_0406000</name>
</gene>
<keyword evidence="3" id="KW-0812">Transmembrane</keyword>
<dbReference type="SUPFAM" id="SSF56300">
    <property type="entry name" value="Metallo-dependent phosphatases"/>
    <property type="match status" value="1"/>
</dbReference>
<dbReference type="EMBL" id="LK391711">
    <property type="protein sequence ID" value="CDR98116.1"/>
    <property type="molecule type" value="Genomic_DNA"/>
</dbReference>
<dbReference type="InterPro" id="IPR051558">
    <property type="entry name" value="Metallophosphoesterase_PAP"/>
</dbReference>
<dbReference type="KEGG" id="bbig:BBBOND_0406000"/>
<dbReference type="PANTHER" id="PTHR10161">
    <property type="entry name" value="TARTRATE-RESISTANT ACID PHOSPHATASE TYPE 5"/>
    <property type="match status" value="1"/>
</dbReference>
<dbReference type="Proteomes" id="UP000033188">
    <property type="component" value="Chromosome 5"/>
</dbReference>
<dbReference type="AlphaFoldDB" id="A0A061DBM8"/>
<evidence type="ECO:0000313" key="5">
    <source>
        <dbReference type="Proteomes" id="UP000033188"/>
    </source>
</evidence>
<dbReference type="VEuPathDB" id="PiroplasmaDB:BBBOND_0406000"/>
<dbReference type="PANTHER" id="PTHR10161:SF14">
    <property type="entry name" value="TARTRATE-RESISTANT ACID PHOSPHATASE TYPE 5"/>
    <property type="match status" value="1"/>
</dbReference>
<evidence type="ECO:0000256" key="2">
    <source>
        <dbReference type="ARBA" id="ARBA00022801"/>
    </source>
</evidence>
<protein>
    <submittedName>
        <fullName evidence="4">Acid phosphatase, putative</fullName>
    </submittedName>
</protein>
<evidence type="ECO:0000313" key="4">
    <source>
        <dbReference type="EMBL" id="CDR98116.1"/>
    </source>
</evidence>
<proteinExistence type="predicted"/>
<accession>A0A061DBM8</accession>
<dbReference type="STRING" id="5866.A0A061DBM8"/>
<dbReference type="GeneID" id="24566657"/>
<feature type="transmembrane region" description="Helical" evidence="3">
    <location>
        <begin position="366"/>
        <end position="386"/>
    </location>
</feature>
<sequence>MKLSSGLNSALTIIALFSAIWSPFNVVRCQLRFASLGNWGTGSKVQKKVADTLKSAIAKERVTFIVSPGSNFEYGVTGAKDEKWQKHFQSIYSSDDGSMEIPMFTVLGAGDWQGDFNSQINRNQQAYLTTQISENVETKGLPRWTMPNWWYHYYTHFATTASMSLLKSGHKDMSVGFIFIDTWILSQAFPYKDVSNAAWADLKKVLEIAPKILDYIVVVGDKPIQSSGPSKGDSQLAYYLLPLLRDAQVDAYISGYDHDMEIIDNNGLAMIIAGNGGRGGRRPVMKASNSLFFSEKPGFCIHELGADGMETKFINGETGDVLYTHKQAIKSRPQRQYGSEIQNVSAFPAVSLYPIGEMASPTQMDAFVKIVGTIGLIIAGIHILLLSGTTLGKATAI</sequence>
<dbReference type="OrthoDB" id="411211at2759"/>
<name>A0A061DBM8_BABBI</name>
<dbReference type="GO" id="GO:0016787">
    <property type="term" value="F:hydrolase activity"/>
    <property type="evidence" value="ECO:0007669"/>
    <property type="project" value="UniProtKB-KW"/>
</dbReference>
<dbReference type="Gene3D" id="3.60.21.10">
    <property type="match status" value="1"/>
</dbReference>
<reference evidence="5" key="1">
    <citation type="journal article" date="2014" name="Nucleic Acids Res.">
        <title>The evolutionary dynamics of variant antigen genes in Babesia reveal a history of genomic innovation underlying host-parasite interaction.</title>
        <authorList>
            <person name="Jackson A.P."/>
            <person name="Otto T.D."/>
            <person name="Darby A."/>
            <person name="Ramaprasad A."/>
            <person name="Xia D."/>
            <person name="Echaide I.E."/>
            <person name="Farber M."/>
            <person name="Gahlot S."/>
            <person name="Gamble J."/>
            <person name="Gupta D."/>
            <person name="Gupta Y."/>
            <person name="Jackson L."/>
            <person name="Malandrin L."/>
            <person name="Malas T.B."/>
            <person name="Moussa E."/>
            <person name="Nair M."/>
            <person name="Reid A.J."/>
            <person name="Sanders M."/>
            <person name="Sharma J."/>
            <person name="Tracey A."/>
            <person name="Quail M.A."/>
            <person name="Weir W."/>
            <person name="Wastling J.M."/>
            <person name="Hall N."/>
            <person name="Willadsen P."/>
            <person name="Lingelbach K."/>
            <person name="Shiels B."/>
            <person name="Tait A."/>
            <person name="Berriman M."/>
            <person name="Allred D.R."/>
            <person name="Pain A."/>
        </authorList>
    </citation>
    <scope>NUCLEOTIDE SEQUENCE [LARGE SCALE GENOMIC DNA]</scope>
    <source>
        <strain evidence="5">Bond</strain>
    </source>
</reference>
<keyword evidence="2" id="KW-0378">Hydrolase</keyword>
<evidence type="ECO:0000256" key="1">
    <source>
        <dbReference type="ARBA" id="ARBA00022729"/>
    </source>
</evidence>
<dbReference type="RefSeq" id="XP_012770302.1">
    <property type="nucleotide sequence ID" value="XM_012914848.1"/>
</dbReference>